<dbReference type="AlphaFoldDB" id="A0A1H0X5X2"/>
<dbReference type="RefSeq" id="WP_090105424.1">
    <property type="nucleotide sequence ID" value="NZ_FNIX01000036.1"/>
</dbReference>
<proteinExistence type="inferred from homology"/>
<keyword evidence="2" id="KW-0560">Oxidoreductase</keyword>
<protein>
    <submittedName>
        <fullName evidence="4">Nucleoside-diphosphate-sugar epimerase</fullName>
    </submittedName>
</protein>
<dbReference type="Proteomes" id="UP000199691">
    <property type="component" value="Unassembled WGS sequence"/>
</dbReference>
<accession>A0A1H0X5X2</accession>
<dbReference type="GO" id="GO:0006694">
    <property type="term" value="P:steroid biosynthetic process"/>
    <property type="evidence" value="ECO:0007669"/>
    <property type="project" value="InterPro"/>
</dbReference>
<dbReference type="GO" id="GO:0016616">
    <property type="term" value="F:oxidoreductase activity, acting on the CH-OH group of donors, NAD or NADP as acceptor"/>
    <property type="evidence" value="ECO:0007669"/>
    <property type="project" value="InterPro"/>
</dbReference>
<dbReference type="InterPro" id="IPR036291">
    <property type="entry name" value="NAD(P)-bd_dom_sf"/>
</dbReference>
<dbReference type="InterPro" id="IPR050177">
    <property type="entry name" value="Lipid_A_modif_metabolic_enz"/>
</dbReference>
<reference evidence="5" key="1">
    <citation type="submission" date="2016-10" db="EMBL/GenBank/DDBJ databases">
        <authorList>
            <person name="Varghese N."/>
            <person name="Submissions S."/>
        </authorList>
    </citation>
    <scope>NUCLEOTIDE SEQUENCE [LARGE SCALE GENOMIC DNA]</scope>
    <source>
        <strain evidence="5">CGMCC 4.6609</strain>
    </source>
</reference>
<dbReference type="OrthoDB" id="3174087at2"/>
<dbReference type="STRING" id="641025.SAMN05421507_1364"/>
<comment type="similarity">
    <text evidence="1">Belongs to the 3-beta-HSD family.</text>
</comment>
<dbReference type="EMBL" id="FNIX01000036">
    <property type="protein sequence ID" value="SDP98135.1"/>
    <property type="molecule type" value="Genomic_DNA"/>
</dbReference>
<evidence type="ECO:0000259" key="3">
    <source>
        <dbReference type="Pfam" id="PF01073"/>
    </source>
</evidence>
<evidence type="ECO:0000313" key="5">
    <source>
        <dbReference type="Proteomes" id="UP000199691"/>
    </source>
</evidence>
<dbReference type="Pfam" id="PF01073">
    <property type="entry name" value="3Beta_HSD"/>
    <property type="match status" value="1"/>
</dbReference>
<evidence type="ECO:0000256" key="1">
    <source>
        <dbReference type="ARBA" id="ARBA00009219"/>
    </source>
</evidence>
<evidence type="ECO:0000313" key="4">
    <source>
        <dbReference type="EMBL" id="SDP98135.1"/>
    </source>
</evidence>
<dbReference type="PANTHER" id="PTHR43245">
    <property type="entry name" value="BIFUNCTIONAL POLYMYXIN RESISTANCE PROTEIN ARNA"/>
    <property type="match status" value="1"/>
</dbReference>
<sequence length="330" mass="35153">MKVLVTGGAGFLGGAVCAHLADAAHDVRSFNRSTSARLSELDIEQRRGDLRDAVAVSAAVAGMDAVVHCAAKTGIWGPASDFDEINVGGTRNVVDACRRHGVRRLVHTSSPSVVHAGTDLEGVDETIPLPSRHKAHYPRTKAIAERHVLAANSGDLATVALRPHLVWGPGDPHFLPRIIARAQAGRLRHLGPTGKIVDTVYVDNAAAAHVLAVAQLDVGTPITGRAYFITQGEPVALDVLINSWLAAHGLPAEHRRLPAWLARTAGIAVELAFRALRLRAEPPLTRFLVEQLTTAHWFDITAARRDLGYTPQIDTAEGLRRLALSAGGTG</sequence>
<dbReference type="InterPro" id="IPR002225">
    <property type="entry name" value="3Beta_OHSteriod_DH/Estase"/>
</dbReference>
<name>A0A1H0X5X2_9PSEU</name>
<keyword evidence="5" id="KW-1185">Reference proteome</keyword>
<dbReference type="SUPFAM" id="SSF51735">
    <property type="entry name" value="NAD(P)-binding Rossmann-fold domains"/>
    <property type="match status" value="1"/>
</dbReference>
<gene>
    <name evidence="4" type="ORF">SAMN05421507_1364</name>
</gene>
<feature type="domain" description="3-beta hydroxysteroid dehydrogenase/isomerase" evidence="3">
    <location>
        <begin position="4"/>
        <end position="257"/>
    </location>
</feature>
<evidence type="ECO:0000256" key="2">
    <source>
        <dbReference type="ARBA" id="ARBA00023002"/>
    </source>
</evidence>
<organism evidence="4 5">
    <name type="scientific">Lentzea jiangxiensis</name>
    <dbReference type="NCBI Taxonomy" id="641025"/>
    <lineage>
        <taxon>Bacteria</taxon>
        <taxon>Bacillati</taxon>
        <taxon>Actinomycetota</taxon>
        <taxon>Actinomycetes</taxon>
        <taxon>Pseudonocardiales</taxon>
        <taxon>Pseudonocardiaceae</taxon>
        <taxon>Lentzea</taxon>
    </lineage>
</organism>
<dbReference type="PANTHER" id="PTHR43245:SF51">
    <property type="entry name" value="SHORT CHAIN DEHYDROGENASE_REDUCTASE FAMILY 42E, MEMBER 2"/>
    <property type="match status" value="1"/>
</dbReference>
<dbReference type="Gene3D" id="3.40.50.720">
    <property type="entry name" value="NAD(P)-binding Rossmann-like Domain"/>
    <property type="match status" value="1"/>
</dbReference>